<protein>
    <recommendedName>
        <fullName evidence="5">Maleylpyruvate isomerase family mycothiol-dependent enzyme</fullName>
    </recommendedName>
</protein>
<dbReference type="Proteomes" id="UP000467130">
    <property type="component" value="Chromosome"/>
</dbReference>
<dbReference type="InterPro" id="IPR010872">
    <property type="entry name" value="MDMPI_C-term_domain"/>
</dbReference>
<feature type="domain" description="MDMPI C-terminal" evidence="1">
    <location>
        <begin position="143"/>
        <end position="242"/>
    </location>
</feature>
<dbReference type="Pfam" id="PF07398">
    <property type="entry name" value="MDMPI_C"/>
    <property type="match status" value="1"/>
</dbReference>
<dbReference type="InterPro" id="IPR024344">
    <property type="entry name" value="MDMPI_metal-binding"/>
</dbReference>
<reference evidence="3 4" key="1">
    <citation type="journal article" date="2019" name="Emerg. Microbes Infect.">
        <title>Comprehensive subspecies identification of 175 nontuberculous mycobacteria species based on 7547 genomic profiles.</title>
        <authorList>
            <person name="Matsumoto Y."/>
            <person name="Kinjo T."/>
            <person name="Motooka D."/>
            <person name="Nabeya D."/>
            <person name="Jung N."/>
            <person name="Uechi K."/>
            <person name="Horii T."/>
            <person name="Iida T."/>
            <person name="Fujita J."/>
            <person name="Nakamura S."/>
        </authorList>
    </citation>
    <scope>NUCLEOTIDE SEQUENCE [LARGE SCALE GENOMIC DNA]</scope>
    <source>
        <strain evidence="3 4">JCM 17783</strain>
    </source>
</reference>
<dbReference type="GO" id="GO:0005886">
    <property type="term" value="C:plasma membrane"/>
    <property type="evidence" value="ECO:0007669"/>
    <property type="project" value="TreeGrafter"/>
</dbReference>
<evidence type="ECO:0000313" key="3">
    <source>
        <dbReference type="EMBL" id="BBY23150.1"/>
    </source>
</evidence>
<dbReference type="PANTHER" id="PTHR40758:SF1">
    <property type="entry name" value="CONSERVED PROTEIN"/>
    <property type="match status" value="1"/>
</dbReference>
<dbReference type="PANTHER" id="PTHR40758">
    <property type="entry name" value="CONSERVED PROTEIN"/>
    <property type="match status" value="1"/>
</dbReference>
<dbReference type="EMBL" id="AP022587">
    <property type="protein sequence ID" value="BBY23150.1"/>
    <property type="molecule type" value="Genomic_DNA"/>
</dbReference>
<dbReference type="InterPro" id="IPR034660">
    <property type="entry name" value="DinB/YfiT-like"/>
</dbReference>
<evidence type="ECO:0008006" key="5">
    <source>
        <dbReference type="Google" id="ProtNLM"/>
    </source>
</evidence>
<dbReference type="InterPro" id="IPR017517">
    <property type="entry name" value="Maleyloyr_isom"/>
</dbReference>
<accession>A0A7I7QA02</accession>
<dbReference type="KEGG" id="msto:MSTO_33550"/>
<evidence type="ECO:0000313" key="4">
    <source>
        <dbReference type="Proteomes" id="UP000467130"/>
    </source>
</evidence>
<feature type="domain" description="Mycothiol-dependent maleylpyruvate isomerase metal-binding" evidence="2">
    <location>
        <begin position="8"/>
        <end position="130"/>
    </location>
</feature>
<sequence>MDYAAAFLDENRAFSERFRDVDDSLTVPTCPGWSLKQLFRHVGRGDRWAAQIVRDQLDEPLDVRSVEGGKPPPDPADAIPWLHGGAQRLLDAVEFSGVETPVWTFLGERPANWWIRRRLHETSVHRADAAIALGSEFSLEPAVAADGITEFLERIAIQAGSGGAALPLADDHTLHLHATDPGLGEAGEWTVGISGTGIAWSHQHGKGSVALRGAATELLLALARRTALADTGIELFGDDAVWHTWLERTPL</sequence>
<dbReference type="SUPFAM" id="SSF109854">
    <property type="entry name" value="DinB/YfiT-like putative metalloenzymes"/>
    <property type="match status" value="1"/>
</dbReference>
<dbReference type="GO" id="GO:0046872">
    <property type="term" value="F:metal ion binding"/>
    <property type="evidence" value="ECO:0007669"/>
    <property type="project" value="InterPro"/>
</dbReference>
<dbReference type="Pfam" id="PF11716">
    <property type="entry name" value="MDMPI_N"/>
    <property type="match status" value="1"/>
</dbReference>
<dbReference type="RefSeq" id="WP_163790981.1">
    <property type="nucleotide sequence ID" value="NZ_AP022587.1"/>
</dbReference>
<name>A0A7I7QA02_9MYCO</name>
<keyword evidence="4" id="KW-1185">Reference proteome</keyword>
<evidence type="ECO:0000259" key="2">
    <source>
        <dbReference type="Pfam" id="PF11716"/>
    </source>
</evidence>
<organism evidence="3 4">
    <name type="scientific">Mycobacterium stomatepiae</name>
    <dbReference type="NCBI Taxonomy" id="470076"/>
    <lineage>
        <taxon>Bacteria</taxon>
        <taxon>Bacillati</taxon>
        <taxon>Actinomycetota</taxon>
        <taxon>Actinomycetes</taxon>
        <taxon>Mycobacteriales</taxon>
        <taxon>Mycobacteriaceae</taxon>
        <taxon>Mycobacterium</taxon>
        <taxon>Mycobacterium simiae complex</taxon>
    </lineage>
</organism>
<dbReference type="NCBIfam" id="TIGR03083">
    <property type="entry name" value="maleylpyruvate isomerase family mycothiol-dependent enzyme"/>
    <property type="match status" value="1"/>
</dbReference>
<proteinExistence type="predicted"/>
<dbReference type="AlphaFoldDB" id="A0A7I7QA02"/>
<evidence type="ECO:0000259" key="1">
    <source>
        <dbReference type="Pfam" id="PF07398"/>
    </source>
</evidence>
<gene>
    <name evidence="3" type="ORF">MSTO_33550</name>
</gene>